<dbReference type="Gene3D" id="3.40.190.170">
    <property type="entry name" value="Bacterial extracellular solute-binding protein, family 7"/>
    <property type="match status" value="1"/>
</dbReference>
<gene>
    <name evidence="1" type="ORF">JCM19239_2753</name>
</gene>
<keyword evidence="1" id="KW-0675">Receptor</keyword>
<accession>A0ABQ0JK74</accession>
<name>A0ABQ0JK74_9VIBR</name>
<sequence>MSSEYPDIKVRSFPPEVINALKQANGELLKAQASNDELAKEILDSQANYLTKMREWTNISLQAYLNEQAQ</sequence>
<evidence type="ECO:0000313" key="2">
    <source>
        <dbReference type="Proteomes" id="UP000029223"/>
    </source>
</evidence>
<proteinExistence type="predicted"/>
<dbReference type="Proteomes" id="UP000029223">
    <property type="component" value="Unassembled WGS sequence"/>
</dbReference>
<keyword evidence="2" id="KW-1185">Reference proteome</keyword>
<protein>
    <submittedName>
        <fullName evidence="1">TRAP transporter solute receptor</fullName>
    </submittedName>
</protein>
<comment type="caution">
    <text evidence="1">The sequence shown here is derived from an EMBL/GenBank/DDBJ whole genome shotgun (WGS) entry which is preliminary data.</text>
</comment>
<reference evidence="2" key="1">
    <citation type="submission" date="2014-09" db="EMBL/GenBank/DDBJ databases">
        <title>Vibrio variabilis JCM 19239. (C206) whole genome shotgun sequence.</title>
        <authorList>
            <person name="Sawabe T."/>
            <person name="Meirelles P."/>
            <person name="Nakanishi M."/>
            <person name="Sayaka M."/>
            <person name="Hattori M."/>
            <person name="Ohkuma M."/>
        </authorList>
    </citation>
    <scope>NUCLEOTIDE SEQUENCE [LARGE SCALE GENOMIC DNA]</scope>
    <source>
        <strain evidence="2">JCM 19239</strain>
    </source>
</reference>
<dbReference type="Gene3D" id="3.40.190.10">
    <property type="entry name" value="Periplasmic binding protein-like II"/>
    <property type="match status" value="1"/>
</dbReference>
<dbReference type="EMBL" id="BBMS01000058">
    <property type="protein sequence ID" value="GAL29162.1"/>
    <property type="molecule type" value="Genomic_DNA"/>
</dbReference>
<evidence type="ECO:0000313" key="1">
    <source>
        <dbReference type="EMBL" id="GAL29162.1"/>
    </source>
</evidence>
<dbReference type="InterPro" id="IPR038404">
    <property type="entry name" value="TRAP_DctP_sf"/>
</dbReference>
<organism evidence="1 2">
    <name type="scientific">Vibrio variabilis</name>
    <dbReference type="NCBI Taxonomy" id="990271"/>
    <lineage>
        <taxon>Bacteria</taxon>
        <taxon>Pseudomonadati</taxon>
        <taxon>Pseudomonadota</taxon>
        <taxon>Gammaproteobacteria</taxon>
        <taxon>Vibrionales</taxon>
        <taxon>Vibrionaceae</taxon>
        <taxon>Vibrio</taxon>
    </lineage>
</organism>